<gene>
    <name evidence="13" type="primary">LOC107600392</name>
</gene>
<dbReference type="PANTHER" id="PTHR46806">
    <property type="entry name" value="F5/8 TYPE C DOMAIN-CONTAINING PROTEIN"/>
    <property type="match status" value="1"/>
</dbReference>
<proteinExistence type="predicted"/>
<evidence type="ECO:0000256" key="9">
    <source>
        <dbReference type="SAM" id="Phobius"/>
    </source>
</evidence>
<feature type="disulfide bond" evidence="7">
    <location>
        <begin position="68"/>
        <end position="95"/>
    </location>
</feature>
<dbReference type="GO" id="GO:0038023">
    <property type="term" value="F:signaling receptor activity"/>
    <property type="evidence" value="ECO:0007669"/>
    <property type="project" value="TreeGrafter"/>
</dbReference>
<dbReference type="PROSITE" id="PS50820">
    <property type="entry name" value="LCCL"/>
    <property type="match status" value="1"/>
</dbReference>
<feature type="domain" description="CUB" evidence="10">
    <location>
        <begin position="68"/>
        <end position="182"/>
    </location>
</feature>
<dbReference type="InterPro" id="IPR050633">
    <property type="entry name" value="Neuropilin_MCO_CoagFactor"/>
</dbReference>
<dbReference type="PROSITE" id="PS01180">
    <property type="entry name" value="CUB"/>
    <property type="match status" value="1"/>
</dbReference>
<dbReference type="InterPro" id="IPR000859">
    <property type="entry name" value="CUB_dom"/>
</dbReference>
<keyword evidence="4 9" id="KW-1133">Transmembrane helix</keyword>
<dbReference type="Proteomes" id="UP000472262">
    <property type="component" value="Unassembled WGS sequence"/>
</dbReference>
<dbReference type="PANTHER" id="PTHR46806:SF3">
    <property type="entry name" value="DISCOIDIN, CUB AND LCCL DOMAIN-CONTAINING PROTEIN 2"/>
    <property type="match status" value="1"/>
</dbReference>
<dbReference type="GO" id="GO:0042060">
    <property type="term" value="P:wound healing"/>
    <property type="evidence" value="ECO:0007669"/>
    <property type="project" value="TreeGrafter"/>
</dbReference>
<dbReference type="PROSITE" id="PS50022">
    <property type="entry name" value="FA58C_3"/>
    <property type="match status" value="1"/>
</dbReference>
<evidence type="ECO:0000256" key="6">
    <source>
        <dbReference type="ARBA" id="ARBA00023157"/>
    </source>
</evidence>
<dbReference type="SUPFAM" id="SSF69848">
    <property type="entry name" value="LCCL domain"/>
    <property type="match status" value="1"/>
</dbReference>
<dbReference type="Gene3D" id="2.60.120.290">
    <property type="entry name" value="Spermadhesin, CUB domain"/>
    <property type="match status" value="1"/>
</dbReference>
<feature type="domain" description="F5/8 type C" evidence="11">
    <location>
        <begin position="279"/>
        <end position="436"/>
    </location>
</feature>
<dbReference type="InterPro" id="IPR004043">
    <property type="entry name" value="LCCL"/>
</dbReference>
<evidence type="ECO:0000259" key="10">
    <source>
        <dbReference type="PROSITE" id="PS01180"/>
    </source>
</evidence>
<keyword evidence="5 9" id="KW-0472">Membrane</keyword>
<name>A0A672KQY4_SINGR</name>
<dbReference type="Pfam" id="PF00431">
    <property type="entry name" value="CUB"/>
    <property type="match status" value="1"/>
</dbReference>
<dbReference type="AlphaFoldDB" id="A0A672KQY4"/>
<protein>
    <submittedName>
        <fullName evidence="13">Discoidin, CUB and LCCL domain-containing protein 2-like</fullName>
    </submittedName>
</protein>
<feature type="domain" description="LCCL" evidence="12">
    <location>
        <begin position="184"/>
        <end position="264"/>
    </location>
</feature>
<feature type="region of interest" description="Disordered" evidence="8">
    <location>
        <begin position="476"/>
        <end position="506"/>
    </location>
</feature>
<dbReference type="Gene3D" id="2.170.130.20">
    <property type="entry name" value="LCCL-like domain"/>
    <property type="match status" value="1"/>
</dbReference>
<evidence type="ECO:0000313" key="13">
    <source>
        <dbReference type="Ensembl" id="ENSSGRP00000014888.1"/>
    </source>
</evidence>
<evidence type="ECO:0000313" key="14">
    <source>
        <dbReference type="Proteomes" id="UP000472262"/>
    </source>
</evidence>
<feature type="region of interest" description="Disordered" evidence="8">
    <location>
        <begin position="673"/>
        <end position="719"/>
    </location>
</feature>
<evidence type="ECO:0000256" key="2">
    <source>
        <dbReference type="ARBA" id="ARBA00022553"/>
    </source>
</evidence>
<keyword evidence="6 7" id="KW-1015">Disulfide bond</keyword>
<feature type="transmembrane region" description="Helical" evidence="9">
    <location>
        <begin position="512"/>
        <end position="539"/>
    </location>
</feature>
<sequence>KQTTELSLSTTMYGIPQNPHLGAAVWWEERKLRKSCSRSGNEEPVFVLTNLSSAECLIISGCFSGDGCGHTVLGVGSGSLASLGYPLSYPTNCVCEWEISVTTGHTILVRIADLDIDTNNCQVSYLRLYNGHGPGRMEIVKFCGGREWRDAVIHSEGHQVTVQFMSGPHNNGRGLFLSYTKSQHTDLITCLEKGKHFSEAEFSKFCPAGCLTDFGEVSGTIPHGYRDSSPLCLAGIHAGVVSNTLGGQISVVSSKGIPHYEITHLHSCLTFHCLSLQGCYGTLGLESGVVSDSQITASSEWEWGGHGKEPTVWGPTGARLKTPGRPWAAANSDTKEWIQVDLKKEKKITGITTTGSSLQEYQFYISAYEVLYSHDGQQWKACQEVGSDKNKIFQGNTNYLQEVRNNFIPPIEARFIRICPLQWHQRIALKMELLGCQPHAGETNQRNRSNFWPIICAKHDWISLCCSARPRIFHPAPPPPRRKSTVPPLQERTTHTPNIRNTTMPPPSHDEVALVAVLVPVLVVVLTTLVLVMVCSWLWKNRKSPEVTYDLPQWERTVWWKSMKQLLPSKLDGDNCVRYSSSARVDHQRPRVEHAEYAQPLVTGTMASLGQRSTFKPEEAGGPEYDAPIPAEHYHAYAEPLPASGTEYATPIMIDRANHLSGGTLPFRGRSLVARTDSSQSASSAYDTPKSTSDQATPTEGQLYQVPQNTHSAQCQNKD</sequence>
<dbReference type="InterPro" id="IPR036609">
    <property type="entry name" value="LCCL_sf"/>
</dbReference>
<keyword evidence="2" id="KW-0597">Phosphoprotein</keyword>
<comment type="subcellular location">
    <subcellularLocation>
        <location evidence="1">Membrane</location>
        <topology evidence="1">Single-pass type I membrane protein</topology>
    </subcellularLocation>
</comment>
<dbReference type="SUPFAM" id="SSF49854">
    <property type="entry name" value="Spermadhesin, CUB domain"/>
    <property type="match status" value="1"/>
</dbReference>
<dbReference type="InParanoid" id="A0A672KQY4"/>
<dbReference type="InterPro" id="IPR035914">
    <property type="entry name" value="Sperma_CUB_dom_sf"/>
</dbReference>
<dbReference type="Pfam" id="PF00754">
    <property type="entry name" value="F5_F8_type_C"/>
    <property type="match status" value="1"/>
</dbReference>
<evidence type="ECO:0000259" key="12">
    <source>
        <dbReference type="PROSITE" id="PS50820"/>
    </source>
</evidence>
<feature type="compositionally biased region" description="Polar residues" evidence="8">
    <location>
        <begin position="676"/>
        <end position="719"/>
    </location>
</feature>
<dbReference type="CDD" id="cd00057">
    <property type="entry name" value="FA58C"/>
    <property type="match status" value="1"/>
</dbReference>
<dbReference type="Ensembl" id="ENSSGRT00000016092.1">
    <property type="protein sequence ID" value="ENSSGRP00000014888.1"/>
    <property type="gene ID" value="ENSSGRG00000009205.1"/>
</dbReference>
<keyword evidence="3 9" id="KW-0812">Transmembrane</keyword>
<dbReference type="SUPFAM" id="SSF49785">
    <property type="entry name" value="Galactose-binding domain-like"/>
    <property type="match status" value="1"/>
</dbReference>
<accession>A0A672KQY4</accession>
<keyword evidence="14" id="KW-1185">Reference proteome</keyword>
<dbReference type="CDD" id="cd00041">
    <property type="entry name" value="CUB"/>
    <property type="match status" value="1"/>
</dbReference>
<dbReference type="SMART" id="SM00603">
    <property type="entry name" value="LCCL"/>
    <property type="match status" value="1"/>
</dbReference>
<dbReference type="SMART" id="SM00042">
    <property type="entry name" value="CUB"/>
    <property type="match status" value="1"/>
</dbReference>
<dbReference type="PROSITE" id="PS01285">
    <property type="entry name" value="FA58C_1"/>
    <property type="match status" value="1"/>
</dbReference>
<dbReference type="GO" id="GO:0005886">
    <property type="term" value="C:plasma membrane"/>
    <property type="evidence" value="ECO:0007669"/>
    <property type="project" value="TreeGrafter"/>
</dbReference>
<reference evidence="13" key="2">
    <citation type="submission" date="2025-09" db="UniProtKB">
        <authorList>
            <consortium name="Ensembl"/>
        </authorList>
    </citation>
    <scope>IDENTIFICATION</scope>
</reference>
<reference evidence="13" key="1">
    <citation type="submission" date="2025-08" db="UniProtKB">
        <authorList>
            <consortium name="Ensembl"/>
        </authorList>
    </citation>
    <scope>IDENTIFICATION</scope>
</reference>
<evidence type="ECO:0000256" key="1">
    <source>
        <dbReference type="ARBA" id="ARBA00004479"/>
    </source>
</evidence>
<evidence type="ECO:0000256" key="3">
    <source>
        <dbReference type="ARBA" id="ARBA00022692"/>
    </source>
</evidence>
<dbReference type="InterPro" id="IPR008979">
    <property type="entry name" value="Galactose-bd-like_sf"/>
</dbReference>
<evidence type="ECO:0000256" key="5">
    <source>
        <dbReference type="ARBA" id="ARBA00023136"/>
    </source>
</evidence>
<evidence type="ECO:0000256" key="7">
    <source>
        <dbReference type="PROSITE-ProRule" id="PRU00059"/>
    </source>
</evidence>
<comment type="caution">
    <text evidence="7">Lacks conserved residue(s) required for the propagation of feature annotation.</text>
</comment>
<evidence type="ECO:0000256" key="8">
    <source>
        <dbReference type="SAM" id="MobiDB-lite"/>
    </source>
</evidence>
<organism evidence="13 14">
    <name type="scientific">Sinocyclocheilus grahami</name>
    <name type="common">Dianchi golden-line fish</name>
    <name type="synonym">Barbus grahami</name>
    <dbReference type="NCBI Taxonomy" id="75366"/>
    <lineage>
        <taxon>Eukaryota</taxon>
        <taxon>Metazoa</taxon>
        <taxon>Chordata</taxon>
        <taxon>Craniata</taxon>
        <taxon>Vertebrata</taxon>
        <taxon>Euteleostomi</taxon>
        <taxon>Actinopterygii</taxon>
        <taxon>Neopterygii</taxon>
        <taxon>Teleostei</taxon>
        <taxon>Ostariophysi</taxon>
        <taxon>Cypriniformes</taxon>
        <taxon>Cyprinidae</taxon>
        <taxon>Cyprininae</taxon>
        <taxon>Sinocyclocheilus</taxon>
    </lineage>
</organism>
<dbReference type="SMART" id="SM00231">
    <property type="entry name" value="FA58C"/>
    <property type="match status" value="1"/>
</dbReference>
<dbReference type="Gene3D" id="2.60.120.260">
    <property type="entry name" value="Galactose-binding domain-like"/>
    <property type="match status" value="1"/>
</dbReference>
<dbReference type="InterPro" id="IPR000421">
    <property type="entry name" value="FA58C"/>
</dbReference>
<evidence type="ECO:0000259" key="11">
    <source>
        <dbReference type="PROSITE" id="PS50022"/>
    </source>
</evidence>
<dbReference type="FunFam" id="2.60.120.290:FF:000035">
    <property type="entry name" value="Discoidin, CUB and LCCL domain-containing protein 2"/>
    <property type="match status" value="1"/>
</dbReference>
<evidence type="ECO:0000256" key="4">
    <source>
        <dbReference type="ARBA" id="ARBA00022989"/>
    </source>
</evidence>
<dbReference type="FunFam" id="2.60.120.260:FF:000002">
    <property type="entry name" value="Coagulation factor VIII"/>
    <property type="match status" value="1"/>
</dbReference>
<dbReference type="Pfam" id="PF03815">
    <property type="entry name" value="LCCL"/>
    <property type="match status" value="1"/>
</dbReference>